<dbReference type="InterPro" id="IPR046689">
    <property type="entry name" value="DUF6559"/>
</dbReference>
<name>A0A7U8C158_NEPCE</name>
<dbReference type="RefSeq" id="WP_007023072.1">
    <property type="nucleotide sequence ID" value="NZ_CH724129.1"/>
</dbReference>
<dbReference type="AlphaFoldDB" id="A0A7U8C158"/>
<proteinExistence type="predicted"/>
<evidence type="ECO:0000313" key="2">
    <source>
        <dbReference type="Proteomes" id="UP000002171"/>
    </source>
</evidence>
<dbReference type="Pfam" id="PF20196">
    <property type="entry name" value="DUF6559"/>
    <property type="match status" value="1"/>
</dbReference>
<organism evidence="1 2">
    <name type="scientific">Neptuniibacter caesariensis</name>
    <dbReference type="NCBI Taxonomy" id="207954"/>
    <lineage>
        <taxon>Bacteria</taxon>
        <taxon>Pseudomonadati</taxon>
        <taxon>Pseudomonadota</taxon>
        <taxon>Gammaproteobacteria</taxon>
        <taxon>Oceanospirillales</taxon>
        <taxon>Oceanospirillaceae</taxon>
        <taxon>Neptuniibacter</taxon>
    </lineage>
</organism>
<comment type="caution">
    <text evidence="1">The sequence shown here is derived from an EMBL/GenBank/DDBJ whole genome shotgun (WGS) entry which is preliminary data.</text>
</comment>
<dbReference type="EMBL" id="AAOW01000040">
    <property type="protein sequence ID" value="EAR59628.1"/>
    <property type="molecule type" value="Genomic_DNA"/>
</dbReference>
<reference evidence="1 2" key="1">
    <citation type="submission" date="2006-02" db="EMBL/GenBank/DDBJ databases">
        <authorList>
            <person name="Pinhassi J."/>
            <person name="Pedros-Alio C."/>
            <person name="Ferriera S."/>
            <person name="Johnson J."/>
            <person name="Kravitz S."/>
            <person name="Halpern A."/>
            <person name="Remington K."/>
            <person name="Beeson K."/>
            <person name="Tran B."/>
            <person name="Rogers Y.-H."/>
            <person name="Friedman R."/>
            <person name="Venter J.C."/>
        </authorList>
    </citation>
    <scope>NUCLEOTIDE SEQUENCE [LARGE SCALE GENOMIC DNA]</scope>
    <source>
        <strain evidence="1 2">MED92</strain>
    </source>
</reference>
<protein>
    <submittedName>
        <fullName evidence="1">Uncharacterized protein</fullName>
    </submittedName>
</protein>
<gene>
    <name evidence="1" type="ORF">MED92_00165</name>
</gene>
<dbReference type="Proteomes" id="UP000002171">
    <property type="component" value="Unassembled WGS sequence"/>
</dbReference>
<evidence type="ECO:0000313" key="1">
    <source>
        <dbReference type="EMBL" id="EAR59628.1"/>
    </source>
</evidence>
<accession>A0A7U8C158</accession>
<sequence>MINILERITRWINLRRYIRQLPFYLMREYGVKKYYDPQQVDRVAVHLQFDINYVEFGYAVDCDNRKSISEEIAKIRREYQRIYKLPADFTIFNAIRLSQYKDNWVTSAQADGEEYWRYLSQVEALEKNEINKST</sequence>
<dbReference type="OrthoDB" id="6198222at2"/>
<keyword evidence="2" id="KW-1185">Reference proteome</keyword>